<comment type="caution">
    <text evidence="1">The sequence shown here is derived from an EMBL/GenBank/DDBJ whole genome shotgun (WGS) entry which is preliminary data.</text>
</comment>
<keyword evidence="2" id="KW-1185">Reference proteome</keyword>
<accession>A0A812S348</accession>
<gene>
    <name evidence="1" type="ORF">SNEC2469_LOCUS12854</name>
</gene>
<dbReference type="Proteomes" id="UP000601435">
    <property type="component" value="Unassembled WGS sequence"/>
</dbReference>
<feature type="non-terminal residue" evidence="1">
    <location>
        <position position="140"/>
    </location>
</feature>
<evidence type="ECO:0000313" key="2">
    <source>
        <dbReference type="Proteomes" id="UP000601435"/>
    </source>
</evidence>
<reference evidence="1" key="1">
    <citation type="submission" date="2021-02" db="EMBL/GenBank/DDBJ databases">
        <authorList>
            <person name="Dougan E. K."/>
            <person name="Rhodes N."/>
            <person name="Thang M."/>
            <person name="Chan C."/>
        </authorList>
    </citation>
    <scope>NUCLEOTIDE SEQUENCE</scope>
</reference>
<dbReference type="OrthoDB" id="438898at2759"/>
<organism evidence="1 2">
    <name type="scientific">Symbiodinium necroappetens</name>
    <dbReference type="NCBI Taxonomy" id="1628268"/>
    <lineage>
        <taxon>Eukaryota</taxon>
        <taxon>Sar</taxon>
        <taxon>Alveolata</taxon>
        <taxon>Dinophyceae</taxon>
        <taxon>Suessiales</taxon>
        <taxon>Symbiodiniaceae</taxon>
        <taxon>Symbiodinium</taxon>
    </lineage>
</organism>
<sequence length="140" mass="15904">RESRTRCGMRVTVNRMNGDPVQLELSRPCLVRQARAKLAKVFACEETRVALFAGSQVLADRDHAHPEMSMVLMAPKAAEEDQEESESFQAFLEEMKAIFGDIEEMGLEDLTLLLHAVQTAIEDRDENRDNDDWQDPLVLD</sequence>
<protein>
    <recommendedName>
        <fullName evidence="3">Ubiquitin-like domain-containing protein</fullName>
    </recommendedName>
</protein>
<dbReference type="EMBL" id="CAJNJA010020442">
    <property type="protein sequence ID" value="CAE7460095.1"/>
    <property type="molecule type" value="Genomic_DNA"/>
</dbReference>
<name>A0A812S348_9DINO</name>
<dbReference type="AlphaFoldDB" id="A0A812S348"/>
<evidence type="ECO:0008006" key="3">
    <source>
        <dbReference type="Google" id="ProtNLM"/>
    </source>
</evidence>
<proteinExistence type="predicted"/>
<evidence type="ECO:0000313" key="1">
    <source>
        <dbReference type="EMBL" id="CAE7460095.1"/>
    </source>
</evidence>